<dbReference type="NCBIfam" id="NF007788">
    <property type="entry name" value="PRK10481.1"/>
    <property type="match status" value="1"/>
</dbReference>
<dbReference type="InterPro" id="IPR010843">
    <property type="entry name" value="Uncharacterised_AroM"/>
</dbReference>
<dbReference type="Gene3D" id="3.40.50.1860">
    <property type="match status" value="1"/>
</dbReference>
<accession>A0ABU8D9D8</accession>
<keyword evidence="2" id="KW-1185">Reference proteome</keyword>
<comment type="caution">
    <text evidence="1">The sequence shown here is derived from an EMBL/GenBank/DDBJ whole genome shotgun (WGS) entry which is preliminary data.</text>
</comment>
<reference evidence="1 2" key="1">
    <citation type="submission" date="2024-02" db="EMBL/GenBank/DDBJ databases">
        <title>First report Erwinia aphidicola in onion in Chile.</title>
        <authorList>
            <person name="Valenzuela M."/>
            <person name="Pena M."/>
            <person name="Dutta B."/>
        </authorList>
    </citation>
    <scope>NUCLEOTIDE SEQUENCE [LARGE SCALE GENOMIC DNA]</scope>
    <source>
        <strain evidence="1 2">QCJ3A</strain>
    </source>
</reference>
<evidence type="ECO:0000313" key="1">
    <source>
        <dbReference type="EMBL" id="MEI2680146.1"/>
    </source>
</evidence>
<dbReference type="InterPro" id="IPR001920">
    <property type="entry name" value="Asp/Glu_race"/>
</dbReference>
<protein>
    <submittedName>
        <fullName evidence="1">AroM family protein</fullName>
    </submittedName>
</protein>
<dbReference type="EMBL" id="JBANEI010000001">
    <property type="protein sequence ID" value="MEI2680146.1"/>
    <property type="molecule type" value="Genomic_DNA"/>
</dbReference>
<sequence>MNPSLVTLTIGQSPRTDIMPLLLEYLPEEQIAHSGLLDGLTPGQIAEQYAPSDGEKVLVSRLTDGSQVTLAASKVERGLQKRILQLEDEGFSTILLLCTGEFGKLYASEAILLEPDRIIPPLIEAIVDGHQVGIVVPVAEQIQEQANKWKNLTQPPCFAVASPYLASDETLIDAALSLQEQGADVVVLDCIGYHQRHRDFLQKLLGIPVLLSNVLVAKLAAELLV</sequence>
<dbReference type="Pfam" id="PF07302">
    <property type="entry name" value="AroM"/>
    <property type="match status" value="1"/>
</dbReference>
<organism evidence="1 2">
    <name type="scientific">Erwinia aphidicola</name>
    <dbReference type="NCBI Taxonomy" id="68334"/>
    <lineage>
        <taxon>Bacteria</taxon>
        <taxon>Pseudomonadati</taxon>
        <taxon>Pseudomonadota</taxon>
        <taxon>Gammaproteobacteria</taxon>
        <taxon>Enterobacterales</taxon>
        <taxon>Erwiniaceae</taxon>
        <taxon>Erwinia</taxon>
    </lineage>
</organism>
<name>A0ABU8D9D8_ERWAP</name>
<dbReference type="GeneID" id="89475908"/>
<proteinExistence type="predicted"/>
<dbReference type="Proteomes" id="UP001306592">
    <property type="component" value="Unassembled WGS sequence"/>
</dbReference>
<evidence type="ECO:0000313" key="2">
    <source>
        <dbReference type="Proteomes" id="UP001306592"/>
    </source>
</evidence>
<dbReference type="RefSeq" id="WP_048916995.1">
    <property type="nucleotide sequence ID" value="NZ_CP188307.1"/>
</dbReference>
<gene>
    <name evidence="1" type="ORF">V8N49_00465</name>
</gene>